<evidence type="ECO:0000256" key="3">
    <source>
        <dbReference type="PROSITE-ProRule" id="PRU00176"/>
    </source>
</evidence>
<evidence type="ECO:0000259" key="6">
    <source>
        <dbReference type="PROSITE" id="PS50102"/>
    </source>
</evidence>
<dbReference type="PANTHER" id="PTHR23236">
    <property type="entry name" value="EUKARYOTIC TRANSLATION INITIATION FACTOR 4B/4H"/>
    <property type="match status" value="1"/>
</dbReference>
<keyword evidence="5" id="KW-0732">Signal</keyword>
<proteinExistence type="predicted"/>
<dbReference type="Proteomes" id="UP000518266">
    <property type="component" value="Unassembled WGS sequence"/>
</dbReference>
<dbReference type="SUPFAM" id="SSF54928">
    <property type="entry name" value="RNA-binding domain, RBD"/>
    <property type="match status" value="3"/>
</dbReference>
<feature type="domain" description="RRM" evidence="6">
    <location>
        <begin position="407"/>
        <end position="480"/>
    </location>
</feature>
<dbReference type="Pfam" id="PF00076">
    <property type="entry name" value="RRM_1"/>
    <property type="match status" value="3"/>
</dbReference>
<feature type="signal peptide" evidence="5">
    <location>
        <begin position="1"/>
        <end position="17"/>
    </location>
</feature>
<feature type="region of interest" description="Disordered" evidence="4">
    <location>
        <begin position="105"/>
        <end position="141"/>
    </location>
</feature>
<evidence type="ECO:0000256" key="5">
    <source>
        <dbReference type="SAM" id="SignalP"/>
    </source>
</evidence>
<feature type="compositionally biased region" description="Basic and acidic residues" evidence="4">
    <location>
        <begin position="160"/>
        <end position="176"/>
    </location>
</feature>
<accession>A0A7J5ZAB1</accession>
<keyword evidence="2 3" id="KW-0694">RNA-binding</keyword>
<feature type="chain" id="PRO_5029714831" description="RRM domain-containing protein" evidence="5">
    <location>
        <begin position="18"/>
        <end position="640"/>
    </location>
</feature>
<name>A0A7J5ZAB1_DISMA</name>
<feature type="domain" description="RRM" evidence="6">
    <location>
        <begin position="310"/>
        <end position="384"/>
    </location>
</feature>
<dbReference type="PROSITE" id="PS50102">
    <property type="entry name" value="RRM"/>
    <property type="match status" value="4"/>
</dbReference>
<keyword evidence="1" id="KW-0677">Repeat</keyword>
<evidence type="ECO:0000256" key="4">
    <source>
        <dbReference type="SAM" id="MobiDB-lite"/>
    </source>
</evidence>
<dbReference type="Gene3D" id="3.30.70.330">
    <property type="match status" value="4"/>
</dbReference>
<organism evidence="7 8">
    <name type="scientific">Dissostichus mawsoni</name>
    <name type="common">Antarctic cod</name>
    <dbReference type="NCBI Taxonomy" id="36200"/>
    <lineage>
        <taxon>Eukaryota</taxon>
        <taxon>Metazoa</taxon>
        <taxon>Chordata</taxon>
        <taxon>Craniata</taxon>
        <taxon>Vertebrata</taxon>
        <taxon>Euteleostomi</taxon>
        <taxon>Actinopterygii</taxon>
        <taxon>Neopterygii</taxon>
        <taxon>Teleostei</taxon>
        <taxon>Neoteleostei</taxon>
        <taxon>Acanthomorphata</taxon>
        <taxon>Eupercaria</taxon>
        <taxon>Perciformes</taxon>
        <taxon>Notothenioidei</taxon>
        <taxon>Nototheniidae</taxon>
        <taxon>Dissostichus</taxon>
    </lineage>
</organism>
<dbReference type="OrthoDB" id="167718at2759"/>
<feature type="region of interest" description="Disordered" evidence="4">
    <location>
        <begin position="30"/>
        <end position="68"/>
    </location>
</feature>
<dbReference type="InterPro" id="IPR012677">
    <property type="entry name" value="Nucleotide-bd_a/b_plait_sf"/>
</dbReference>
<dbReference type="PANTHER" id="PTHR23236:SF119">
    <property type="entry name" value="NUCLEAR RNA-BINDING PROTEIN SART-3"/>
    <property type="match status" value="1"/>
</dbReference>
<feature type="compositionally biased region" description="Polar residues" evidence="4">
    <location>
        <begin position="33"/>
        <end position="51"/>
    </location>
</feature>
<evidence type="ECO:0000256" key="2">
    <source>
        <dbReference type="ARBA" id="ARBA00022884"/>
    </source>
</evidence>
<dbReference type="AlphaFoldDB" id="A0A7J5ZAB1"/>
<comment type="caution">
    <text evidence="7">The sequence shown here is derived from an EMBL/GenBank/DDBJ whole genome shotgun (WGS) entry which is preliminary data.</text>
</comment>
<feature type="region of interest" description="Disordered" evidence="4">
    <location>
        <begin position="160"/>
        <end position="201"/>
    </location>
</feature>
<keyword evidence="8" id="KW-1185">Reference proteome</keyword>
<reference evidence="7 8" key="1">
    <citation type="submission" date="2020-03" db="EMBL/GenBank/DDBJ databases">
        <title>Dissostichus mawsoni Genome sequencing and assembly.</title>
        <authorList>
            <person name="Park H."/>
        </authorList>
    </citation>
    <scope>NUCLEOTIDE SEQUENCE [LARGE SCALE GENOMIC DNA]</scope>
    <source>
        <strain evidence="7">DM0001</strain>
        <tissue evidence="7">Muscle</tissue>
    </source>
</reference>
<dbReference type="InterPro" id="IPR000504">
    <property type="entry name" value="RRM_dom"/>
</dbReference>
<dbReference type="InterPro" id="IPR035979">
    <property type="entry name" value="RBD_domain_sf"/>
</dbReference>
<evidence type="ECO:0000256" key="1">
    <source>
        <dbReference type="ARBA" id="ARBA00022737"/>
    </source>
</evidence>
<sequence length="640" mass="70403">MKLSLLKPFLWLPMVNTSFLLVLKPATRRSTRKSQAGTKGQTEIVSSSKQIVLTEDAPKENQEEQDSQMDAVIEVKGSTSTVDISWDEKTKGGVADAEKRTNVSDQMMDSETKSEIAPSAEAVVSTEDTPSESTDVKQGSEECQMDIVAGSTAAVSVAWEKKSEEGESDGAKKETNGAEQTVAKTPVKGKRKASSTVDVSPPKKTKLINDGFCLFVGNLNKSKTFEEIKDSLANYFMTQSLLVQDIRLDRSRKHAFVDLASEMDLNKGLMLNGHMMNELPMKVAKAKVKSEDKVKAKPSAEEKKAAKNSRCLFLKNIPYEATTKDILKVFKLGTCVRFPGGAETPKTGIAYVEFANKTIARRVLQQKQGAKMSGRVLIVEKVGEKNGKVTKTDENKDDTKAAAHPNKTLFVSNLPFNVPEKNLKNIFEKAVSINLPKNQGKPKRFAFVEFATAEDAEKALQSSQKLTISKREIKVQFCDKKEGSAQAKDSLKTLIVMGLAEKTTAETLKSAFEGASSARVTVDKETGVSKKFGFVEFESEDNCKAGKETMEDCEIDGSKVTVTYAKVQAAKGPKLPTKPPQAPGKSLQVRQANANVGKEKRKVKNLELSRHRRLLKKLKIKANWTGKSYTEMNLKTVQFF</sequence>
<dbReference type="SMART" id="SM00360">
    <property type="entry name" value="RRM"/>
    <property type="match status" value="4"/>
</dbReference>
<dbReference type="GO" id="GO:0003723">
    <property type="term" value="F:RNA binding"/>
    <property type="evidence" value="ECO:0007669"/>
    <property type="project" value="UniProtKB-UniRule"/>
</dbReference>
<feature type="domain" description="RRM" evidence="6">
    <location>
        <begin position="492"/>
        <end position="567"/>
    </location>
</feature>
<gene>
    <name evidence="7" type="ORF">F7725_011955</name>
</gene>
<dbReference type="EMBL" id="JAAKFY010000004">
    <property type="protein sequence ID" value="KAF3858754.1"/>
    <property type="molecule type" value="Genomic_DNA"/>
</dbReference>
<evidence type="ECO:0000313" key="7">
    <source>
        <dbReference type="EMBL" id="KAF3858754.1"/>
    </source>
</evidence>
<protein>
    <recommendedName>
        <fullName evidence="6">RRM domain-containing protein</fullName>
    </recommendedName>
</protein>
<feature type="domain" description="RRM" evidence="6">
    <location>
        <begin position="212"/>
        <end position="288"/>
    </location>
</feature>
<evidence type="ECO:0000313" key="8">
    <source>
        <dbReference type="Proteomes" id="UP000518266"/>
    </source>
</evidence>